<dbReference type="RefSeq" id="WP_307395414.1">
    <property type="nucleotide sequence ID" value="NZ_BAAADK010000003.1"/>
</dbReference>
<feature type="domain" description="Transketolase-like pyrimidine-binding" evidence="11">
    <location>
        <begin position="315"/>
        <end position="479"/>
    </location>
</feature>
<comment type="function">
    <text evidence="10">Catalyzes the acyloin condensation reaction between C atoms 2 and 3 of pyruvate and glyceraldehyde 3-phosphate to yield 1-deoxy-D-xylulose-5-phosphate (DXP).</text>
</comment>
<dbReference type="CDD" id="cd07033">
    <property type="entry name" value="TPP_PYR_DXS_TK_like"/>
    <property type="match status" value="1"/>
</dbReference>
<evidence type="ECO:0000256" key="8">
    <source>
        <dbReference type="ARBA" id="ARBA00023052"/>
    </source>
</evidence>
<dbReference type="SUPFAM" id="SSF52922">
    <property type="entry name" value="TK C-terminal domain-like"/>
    <property type="match status" value="1"/>
</dbReference>
<dbReference type="EMBL" id="JAUSTY010000011">
    <property type="protein sequence ID" value="MDQ0166870.1"/>
    <property type="molecule type" value="Genomic_DNA"/>
</dbReference>
<keyword evidence="6 10" id="KW-0460">Magnesium</keyword>
<dbReference type="PROSITE" id="PS00802">
    <property type="entry name" value="TRANSKETOLASE_2"/>
    <property type="match status" value="1"/>
</dbReference>
<proteinExistence type="inferred from homology"/>
<keyword evidence="8 10" id="KW-0786">Thiamine pyrophosphate</keyword>
<dbReference type="Gene3D" id="3.40.50.920">
    <property type="match status" value="1"/>
</dbReference>
<dbReference type="InterPro" id="IPR005475">
    <property type="entry name" value="Transketolase-like_Pyr-bd"/>
</dbReference>
<feature type="binding site" evidence="10">
    <location>
        <begin position="113"/>
        <end position="115"/>
    </location>
    <ligand>
        <name>thiamine diphosphate</name>
        <dbReference type="ChEBI" id="CHEBI:58937"/>
    </ligand>
</feature>
<dbReference type="InterPro" id="IPR033248">
    <property type="entry name" value="Transketolase_C"/>
</dbReference>
<keyword evidence="13" id="KW-1185">Reference proteome</keyword>
<comment type="catalytic activity">
    <reaction evidence="10">
        <text>D-glyceraldehyde 3-phosphate + pyruvate + H(+) = 1-deoxy-D-xylulose 5-phosphate + CO2</text>
        <dbReference type="Rhea" id="RHEA:12605"/>
        <dbReference type="ChEBI" id="CHEBI:15361"/>
        <dbReference type="ChEBI" id="CHEBI:15378"/>
        <dbReference type="ChEBI" id="CHEBI:16526"/>
        <dbReference type="ChEBI" id="CHEBI:57792"/>
        <dbReference type="ChEBI" id="CHEBI:59776"/>
        <dbReference type="EC" id="2.2.1.7"/>
    </reaction>
</comment>
<feature type="binding site" evidence="10">
    <location>
        <position position="72"/>
    </location>
    <ligand>
        <name>thiamine diphosphate</name>
        <dbReference type="ChEBI" id="CHEBI:58937"/>
    </ligand>
</feature>
<evidence type="ECO:0000313" key="13">
    <source>
        <dbReference type="Proteomes" id="UP001235840"/>
    </source>
</evidence>
<reference evidence="12 13" key="1">
    <citation type="submission" date="2023-07" db="EMBL/GenBank/DDBJ databases">
        <title>Genomic Encyclopedia of Type Strains, Phase IV (KMG-IV): sequencing the most valuable type-strain genomes for metagenomic binning, comparative biology and taxonomic classification.</title>
        <authorList>
            <person name="Goeker M."/>
        </authorList>
    </citation>
    <scope>NUCLEOTIDE SEQUENCE [LARGE SCALE GENOMIC DNA]</scope>
    <source>
        <strain evidence="12 13">DSM 12751</strain>
    </source>
</reference>
<comment type="pathway">
    <text evidence="1 10">Metabolic intermediate biosynthesis; 1-deoxy-D-xylulose 5-phosphate biosynthesis; 1-deoxy-D-xylulose 5-phosphate from D-glyceraldehyde 3-phosphate and pyruvate: step 1/1.</text>
</comment>
<protein>
    <recommendedName>
        <fullName evidence="10">1-deoxy-D-xylulose-5-phosphate synthase</fullName>
        <ecNumber evidence="10">2.2.1.7</ecNumber>
    </recommendedName>
    <alternativeName>
        <fullName evidence="10">1-deoxyxylulose-5-phosphate synthase</fullName>
        <shortName evidence="10">DXP synthase</shortName>
        <shortName evidence="10">DXPS</shortName>
    </alternativeName>
</protein>
<dbReference type="SUPFAM" id="SSF52518">
    <property type="entry name" value="Thiamin diphosphate-binding fold (THDP-binding)"/>
    <property type="match status" value="2"/>
</dbReference>
<organism evidence="12 13">
    <name type="scientific">Caldalkalibacillus horti</name>
    <dbReference type="NCBI Taxonomy" id="77523"/>
    <lineage>
        <taxon>Bacteria</taxon>
        <taxon>Bacillati</taxon>
        <taxon>Bacillota</taxon>
        <taxon>Bacilli</taxon>
        <taxon>Bacillales</taxon>
        <taxon>Bacillaceae</taxon>
        <taxon>Caldalkalibacillus</taxon>
    </lineage>
</organism>
<dbReference type="HAMAP" id="MF_00315">
    <property type="entry name" value="DXP_synth"/>
    <property type="match status" value="1"/>
</dbReference>
<evidence type="ECO:0000256" key="3">
    <source>
        <dbReference type="ARBA" id="ARBA00011738"/>
    </source>
</evidence>
<evidence type="ECO:0000256" key="4">
    <source>
        <dbReference type="ARBA" id="ARBA00022679"/>
    </source>
</evidence>
<keyword evidence="7 10" id="KW-0784">Thiamine biosynthesis</keyword>
<evidence type="ECO:0000256" key="7">
    <source>
        <dbReference type="ARBA" id="ARBA00022977"/>
    </source>
</evidence>
<dbReference type="Pfam" id="PF02780">
    <property type="entry name" value="Transketolase_C"/>
    <property type="match status" value="1"/>
</dbReference>
<dbReference type="InterPro" id="IPR009014">
    <property type="entry name" value="Transketo_C/PFOR_II"/>
</dbReference>
<comment type="caution">
    <text evidence="12">The sequence shown here is derived from an EMBL/GenBank/DDBJ whole genome shotgun (WGS) entry which is preliminary data.</text>
</comment>
<dbReference type="PANTHER" id="PTHR43322:SF5">
    <property type="entry name" value="1-DEOXY-D-XYLULOSE-5-PHOSPHATE SYNTHASE, CHLOROPLASTIC"/>
    <property type="match status" value="1"/>
</dbReference>
<comment type="cofactor">
    <cofactor evidence="10">
        <name>thiamine diphosphate</name>
        <dbReference type="ChEBI" id="CHEBI:58937"/>
    </cofactor>
    <text evidence="10">Binds 1 thiamine pyrophosphate per subunit.</text>
</comment>
<dbReference type="EC" id="2.2.1.7" evidence="10"/>
<feature type="binding site" evidence="10">
    <location>
        <position position="173"/>
    </location>
    <ligand>
        <name>Mg(2+)</name>
        <dbReference type="ChEBI" id="CHEBI:18420"/>
    </ligand>
</feature>
<feature type="binding site" evidence="10">
    <location>
        <position position="366"/>
    </location>
    <ligand>
        <name>thiamine diphosphate</name>
        <dbReference type="ChEBI" id="CHEBI:58937"/>
    </ligand>
</feature>
<dbReference type="Pfam" id="PF02779">
    <property type="entry name" value="Transket_pyr"/>
    <property type="match status" value="1"/>
</dbReference>
<evidence type="ECO:0000256" key="9">
    <source>
        <dbReference type="ARBA" id="ARBA00023229"/>
    </source>
</evidence>
<dbReference type="InterPro" id="IPR005477">
    <property type="entry name" value="Dxylulose-5-P_synthase"/>
</dbReference>
<gene>
    <name evidence="10" type="primary">dxs</name>
    <name evidence="12" type="ORF">J2S11_002786</name>
</gene>
<evidence type="ECO:0000256" key="6">
    <source>
        <dbReference type="ARBA" id="ARBA00022842"/>
    </source>
</evidence>
<dbReference type="InterPro" id="IPR020826">
    <property type="entry name" value="Transketolase_BS"/>
</dbReference>
<evidence type="ECO:0000256" key="5">
    <source>
        <dbReference type="ARBA" id="ARBA00022723"/>
    </source>
</evidence>
<evidence type="ECO:0000256" key="2">
    <source>
        <dbReference type="ARBA" id="ARBA00011081"/>
    </source>
</evidence>
<dbReference type="SMART" id="SM00861">
    <property type="entry name" value="Transket_pyr"/>
    <property type="match status" value="1"/>
</dbReference>
<feature type="binding site" evidence="10">
    <location>
        <begin position="145"/>
        <end position="146"/>
    </location>
    <ligand>
        <name>thiamine diphosphate</name>
        <dbReference type="ChEBI" id="CHEBI:58937"/>
    </ligand>
</feature>
<keyword evidence="4 10" id="KW-0808">Transferase</keyword>
<feature type="binding site" evidence="10">
    <location>
        <position position="284"/>
    </location>
    <ligand>
        <name>thiamine diphosphate</name>
        <dbReference type="ChEBI" id="CHEBI:58937"/>
    </ligand>
</feature>
<dbReference type="PANTHER" id="PTHR43322">
    <property type="entry name" value="1-D-DEOXYXYLULOSE 5-PHOSPHATE SYNTHASE-RELATED"/>
    <property type="match status" value="1"/>
</dbReference>
<sequence length="630" mass="69689">MRLEDIQNPNQLKGLSNQELNQLAEEIREFLIRNLSVTGGHLAPNLGVVELTLVLHQLFDSPKDKFIWDVGHQAYVHKMLTGRMDKFNTLRQYKGLCGFPKMRESEHDVWETGHSSTSLSAAMGMAIARDIKKEKNHVVAVIGDGALTGGMALEALNHIGHEQKDLIVVLNDNEMSISPNVGALHNHLGKLRTAKQYKWVKEELEYLLHKIPAVGGTLAKTAERVKASLKYLFVSGIFFEELGYTYLGPIDGHSVEELVTCFKQAKRTKGPVLMHVITKKGKGYAPAEADSDSWHGGGPYKIESGEFIKSVDGPQDYKKVFGGVLNELAEKYPEVVAITPAMSSGSGMHGFAQRFPDRFFDVGIAEQHAVTMSAGLATQGLKPICVIYSTFLQRGYDQVVHDVARQNLPVTFAVDRSGFVGADGETHHGVYDIAFLRHLPNMQIMMGKDENEFRNLMYTAMQVDGPTAVRYPRGLGVGVPFDEEPQLIELGTWEVLKEGRKCAILAVGPMVQVALKAAEALSKEGISPTVINARFIKPLDEKMLLTLAEKGMHLITIEEHALAGGFGSAVLEFYSENNVKDIVIERMGVADEFIEHGSVSEQRQEAGLTVEQLIQRVKETYNIDRKAQRA</sequence>
<name>A0ABT9W0U0_9BACI</name>
<dbReference type="InterPro" id="IPR029061">
    <property type="entry name" value="THDP-binding"/>
</dbReference>
<accession>A0ABT9W0U0</accession>
<feature type="binding site" evidence="10">
    <location>
        <position position="173"/>
    </location>
    <ligand>
        <name>thiamine diphosphate</name>
        <dbReference type="ChEBI" id="CHEBI:58937"/>
    </ligand>
</feature>
<dbReference type="NCBIfam" id="TIGR00204">
    <property type="entry name" value="dxs"/>
    <property type="match status" value="1"/>
</dbReference>
<dbReference type="GO" id="GO:0008661">
    <property type="term" value="F:1-deoxy-D-xylulose-5-phosphate synthase activity"/>
    <property type="evidence" value="ECO:0007669"/>
    <property type="project" value="UniProtKB-EC"/>
</dbReference>
<dbReference type="Gene3D" id="3.40.50.970">
    <property type="match status" value="2"/>
</dbReference>
<evidence type="ECO:0000259" key="11">
    <source>
        <dbReference type="SMART" id="SM00861"/>
    </source>
</evidence>
<comment type="cofactor">
    <cofactor evidence="10">
        <name>Mg(2+)</name>
        <dbReference type="ChEBI" id="CHEBI:18420"/>
    </cofactor>
    <text evidence="10">Binds 1 Mg(2+) ion per subunit.</text>
</comment>
<comment type="subunit">
    <text evidence="3 10">Homodimer.</text>
</comment>
<dbReference type="CDD" id="cd02007">
    <property type="entry name" value="TPP_DXS"/>
    <property type="match status" value="1"/>
</dbReference>
<keyword evidence="9 10" id="KW-0414">Isoprene biosynthesis</keyword>
<dbReference type="NCBIfam" id="NF003933">
    <property type="entry name" value="PRK05444.2-2"/>
    <property type="match status" value="1"/>
</dbReference>
<evidence type="ECO:0000256" key="1">
    <source>
        <dbReference type="ARBA" id="ARBA00004980"/>
    </source>
</evidence>
<dbReference type="Proteomes" id="UP001235840">
    <property type="component" value="Unassembled WGS sequence"/>
</dbReference>
<feature type="binding site" evidence="10">
    <location>
        <position position="144"/>
    </location>
    <ligand>
        <name>Mg(2+)</name>
        <dbReference type="ChEBI" id="CHEBI:18420"/>
    </ligand>
</feature>
<evidence type="ECO:0000313" key="12">
    <source>
        <dbReference type="EMBL" id="MDQ0166870.1"/>
    </source>
</evidence>
<evidence type="ECO:0000256" key="10">
    <source>
        <dbReference type="HAMAP-Rule" id="MF_00315"/>
    </source>
</evidence>
<dbReference type="Pfam" id="PF13292">
    <property type="entry name" value="DXP_synthase_N"/>
    <property type="match status" value="1"/>
</dbReference>
<comment type="similarity">
    <text evidence="2 10">Belongs to the transketolase family. DXPS subfamily.</text>
</comment>
<keyword evidence="5 10" id="KW-0479">Metal-binding</keyword>